<dbReference type="GO" id="GO:0015716">
    <property type="term" value="P:organic phosphonate transport"/>
    <property type="evidence" value="ECO:0007669"/>
    <property type="project" value="InterPro"/>
</dbReference>
<name>A0A9D1FN82_9FIRM</name>
<dbReference type="NCBIfam" id="TIGR03293">
    <property type="entry name" value="PhnG_redo"/>
    <property type="match status" value="1"/>
</dbReference>
<reference evidence="1" key="2">
    <citation type="journal article" date="2021" name="PeerJ">
        <title>Extensive microbial diversity within the chicken gut microbiome revealed by metagenomics and culture.</title>
        <authorList>
            <person name="Gilroy R."/>
            <person name="Ravi A."/>
            <person name="Getino M."/>
            <person name="Pursley I."/>
            <person name="Horton D.L."/>
            <person name="Alikhan N.F."/>
            <person name="Baker D."/>
            <person name="Gharbi K."/>
            <person name="Hall N."/>
            <person name="Watson M."/>
            <person name="Adriaenssens E.M."/>
            <person name="Foster-Nyarko E."/>
            <person name="Jarju S."/>
            <person name="Secka A."/>
            <person name="Antonio M."/>
            <person name="Oren A."/>
            <person name="Chaudhuri R.R."/>
            <person name="La Ragione R."/>
            <person name="Hildebrand F."/>
            <person name="Pallen M.J."/>
        </authorList>
    </citation>
    <scope>NUCLEOTIDE SEQUENCE</scope>
    <source>
        <strain evidence="1">CHK199-13235</strain>
    </source>
</reference>
<dbReference type="EMBL" id="DVJP01000039">
    <property type="protein sequence ID" value="HIS76290.1"/>
    <property type="molecule type" value="Genomic_DNA"/>
</dbReference>
<dbReference type="Pfam" id="PF06754">
    <property type="entry name" value="PhnG"/>
    <property type="match status" value="1"/>
</dbReference>
<organism evidence="1 2">
    <name type="scientific">Candidatus Merdivicinus excrementipullorum</name>
    <dbReference type="NCBI Taxonomy" id="2840867"/>
    <lineage>
        <taxon>Bacteria</taxon>
        <taxon>Bacillati</taxon>
        <taxon>Bacillota</taxon>
        <taxon>Clostridia</taxon>
        <taxon>Eubacteriales</taxon>
        <taxon>Oscillospiraceae</taxon>
        <taxon>Oscillospiraceae incertae sedis</taxon>
        <taxon>Candidatus Merdivicinus</taxon>
    </lineage>
</organism>
<evidence type="ECO:0000313" key="1">
    <source>
        <dbReference type="EMBL" id="HIS76290.1"/>
    </source>
</evidence>
<keyword evidence="1" id="KW-0456">Lyase</keyword>
<dbReference type="AlphaFoldDB" id="A0A9D1FN82"/>
<proteinExistence type="predicted"/>
<sequence length="141" mass="15704">MNKRRLSKILAKAGPRQVQELAEEIKAQHEITVVKAPEKSLVMIKMRDPVKESLFYLGEVIVSEAIVDLDGAKGTAVLMGDDYEKALDMAVIDAACNKGVFARFDALEQLEAEQNRRTEQENALFLKTMVNFTSMDSEAAQ</sequence>
<reference evidence="1" key="1">
    <citation type="submission" date="2020-10" db="EMBL/GenBank/DDBJ databases">
        <authorList>
            <person name="Gilroy R."/>
        </authorList>
    </citation>
    <scope>NUCLEOTIDE SEQUENCE</scope>
    <source>
        <strain evidence="1">CHK199-13235</strain>
    </source>
</reference>
<accession>A0A9D1FN82</accession>
<evidence type="ECO:0000313" key="2">
    <source>
        <dbReference type="Proteomes" id="UP000824002"/>
    </source>
</evidence>
<dbReference type="GO" id="GO:0016829">
    <property type="term" value="F:lyase activity"/>
    <property type="evidence" value="ECO:0007669"/>
    <property type="project" value="UniProtKB-KW"/>
</dbReference>
<gene>
    <name evidence="1" type="primary">phnG</name>
    <name evidence="1" type="ORF">IAB51_05690</name>
</gene>
<dbReference type="GO" id="GO:0019634">
    <property type="term" value="P:organic phosphonate metabolic process"/>
    <property type="evidence" value="ECO:0007669"/>
    <property type="project" value="InterPro"/>
</dbReference>
<comment type="caution">
    <text evidence="1">The sequence shown here is derived from an EMBL/GenBank/DDBJ whole genome shotgun (WGS) entry which is preliminary data.</text>
</comment>
<dbReference type="Proteomes" id="UP000824002">
    <property type="component" value="Unassembled WGS sequence"/>
</dbReference>
<protein>
    <submittedName>
        <fullName evidence="1">Phosphonate C-P lyase system protein PhnG</fullName>
    </submittedName>
</protein>
<dbReference type="InterPro" id="IPR009609">
    <property type="entry name" value="Phosphonate_metab_PhnG"/>
</dbReference>